<proteinExistence type="predicted"/>
<evidence type="ECO:0000313" key="5">
    <source>
        <dbReference type="WBParaSite" id="SSLN_0001639201-mRNA-1"/>
    </source>
</evidence>
<evidence type="ECO:0000313" key="3">
    <source>
        <dbReference type="EMBL" id="VDM02175.1"/>
    </source>
</evidence>
<organism evidence="5">
    <name type="scientific">Schistocephalus solidus</name>
    <name type="common">Tapeworm</name>
    <dbReference type="NCBI Taxonomy" id="70667"/>
    <lineage>
        <taxon>Eukaryota</taxon>
        <taxon>Metazoa</taxon>
        <taxon>Spiralia</taxon>
        <taxon>Lophotrochozoa</taxon>
        <taxon>Platyhelminthes</taxon>
        <taxon>Cestoda</taxon>
        <taxon>Eucestoda</taxon>
        <taxon>Diphyllobothriidea</taxon>
        <taxon>Diphyllobothriidae</taxon>
        <taxon>Schistocephalus</taxon>
    </lineage>
</organism>
<name>A0A183TH41_SCHSO</name>
<dbReference type="InterPro" id="IPR013087">
    <property type="entry name" value="Znf_C2H2_type"/>
</dbReference>
<keyword evidence="4" id="KW-1185">Reference proteome</keyword>
<keyword evidence="1" id="KW-0863">Zinc-finger</keyword>
<keyword evidence="1" id="KW-0862">Zinc</keyword>
<dbReference type="PROSITE" id="PS50157">
    <property type="entry name" value="ZINC_FINGER_C2H2_2"/>
    <property type="match status" value="1"/>
</dbReference>
<reference evidence="5" key="1">
    <citation type="submission" date="2016-06" db="UniProtKB">
        <authorList>
            <consortium name="WormBaseParasite"/>
        </authorList>
    </citation>
    <scope>IDENTIFICATION</scope>
</reference>
<evidence type="ECO:0000259" key="2">
    <source>
        <dbReference type="PROSITE" id="PS50157"/>
    </source>
</evidence>
<dbReference type="WBParaSite" id="SSLN_0001639201-mRNA-1">
    <property type="protein sequence ID" value="SSLN_0001639201-mRNA-1"/>
    <property type="gene ID" value="SSLN_0001639201"/>
</dbReference>
<reference evidence="3 4" key="2">
    <citation type="submission" date="2018-11" db="EMBL/GenBank/DDBJ databases">
        <authorList>
            <consortium name="Pathogen Informatics"/>
        </authorList>
    </citation>
    <scope>NUCLEOTIDE SEQUENCE [LARGE SCALE GENOMIC DNA]</scope>
    <source>
        <strain evidence="3 4">NST_G2</strain>
    </source>
</reference>
<feature type="domain" description="C2H2-type" evidence="2">
    <location>
        <begin position="209"/>
        <end position="231"/>
    </location>
</feature>
<dbReference type="GO" id="GO:0008270">
    <property type="term" value="F:zinc ion binding"/>
    <property type="evidence" value="ECO:0007669"/>
    <property type="project" value="UniProtKB-KW"/>
</dbReference>
<dbReference type="PROSITE" id="PS00028">
    <property type="entry name" value="ZINC_FINGER_C2H2_1"/>
    <property type="match status" value="1"/>
</dbReference>
<gene>
    <name evidence="3" type="ORF">SSLN_LOCUS15789</name>
</gene>
<sequence>MHSINVNVLRIGPGWDFRKAVLKSADLSVPVASLFSQLLNETESWLNDLLKNCPGVHNDLLVSTLLQDHRLLSTHPCLIEAIQYVNRCLHRSDSAVNIRQQNSLTERDFSLDRGLSRRPPCLWRVVRRLVPVVVGVSLNVAKDNIKMLITCYPHHHRYHHHQRWGLSLTVLIATAHSPHASAWSVTCESIVQTAEPEPEAPTHSRDCRLHCPHCLRAFTRHMALFGHMRIHDSGMHCNADNTDTSCTLSAPAILTTTATLHYHD</sequence>
<dbReference type="Proteomes" id="UP000275846">
    <property type="component" value="Unassembled WGS sequence"/>
</dbReference>
<evidence type="ECO:0000313" key="4">
    <source>
        <dbReference type="Proteomes" id="UP000275846"/>
    </source>
</evidence>
<keyword evidence="1" id="KW-0479">Metal-binding</keyword>
<dbReference type="AlphaFoldDB" id="A0A183TH41"/>
<dbReference type="EMBL" id="UYSU01040292">
    <property type="protein sequence ID" value="VDM02175.1"/>
    <property type="molecule type" value="Genomic_DNA"/>
</dbReference>
<accession>A0A183TH41</accession>
<evidence type="ECO:0000256" key="1">
    <source>
        <dbReference type="PROSITE-ProRule" id="PRU00042"/>
    </source>
</evidence>
<protein>
    <submittedName>
        <fullName evidence="5">C2H2-type domain-containing protein</fullName>
    </submittedName>
</protein>